<dbReference type="CDD" id="cd03443">
    <property type="entry name" value="PaaI_thioesterase"/>
    <property type="match status" value="1"/>
</dbReference>
<feature type="domain" description="Thioesterase" evidence="1">
    <location>
        <begin position="52"/>
        <end position="118"/>
    </location>
</feature>
<keyword evidence="3" id="KW-1185">Reference proteome</keyword>
<proteinExistence type="predicted"/>
<dbReference type="EMBL" id="JADBDZ010000001">
    <property type="protein sequence ID" value="MBE1536842.1"/>
    <property type="molecule type" value="Genomic_DNA"/>
</dbReference>
<evidence type="ECO:0000313" key="2">
    <source>
        <dbReference type="EMBL" id="MBE1536842.1"/>
    </source>
</evidence>
<organism evidence="2 3">
    <name type="scientific">Actinomadura algeriensis</name>
    <dbReference type="NCBI Taxonomy" id="1679523"/>
    <lineage>
        <taxon>Bacteria</taxon>
        <taxon>Bacillati</taxon>
        <taxon>Actinomycetota</taxon>
        <taxon>Actinomycetes</taxon>
        <taxon>Streptosporangiales</taxon>
        <taxon>Thermomonosporaceae</taxon>
        <taxon>Actinomadura</taxon>
    </lineage>
</organism>
<reference evidence="2 3" key="1">
    <citation type="submission" date="2020-10" db="EMBL/GenBank/DDBJ databases">
        <title>Sequencing the genomes of 1000 actinobacteria strains.</title>
        <authorList>
            <person name="Klenk H.-P."/>
        </authorList>
    </citation>
    <scope>NUCLEOTIDE SEQUENCE [LARGE SCALE GENOMIC DNA]</scope>
    <source>
        <strain evidence="2 3">DSM 46744</strain>
    </source>
</reference>
<dbReference type="Pfam" id="PF03061">
    <property type="entry name" value="4HBT"/>
    <property type="match status" value="1"/>
</dbReference>
<dbReference type="InterPro" id="IPR029069">
    <property type="entry name" value="HotDog_dom_sf"/>
</dbReference>
<name>A0ABR9K1Z1_9ACTN</name>
<protein>
    <submittedName>
        <fullName evidence="2">Acyl-coenzyme A thioesterase PaaI-like protein</fullName>
    </submittedName>
</protein>
<dbReference type="Gene3D" id="3.10.129.10">
    <property type="entry name" value="Hotdog Thioesterase"/>
    <property type="match status" value="2"/>
</dbReference>
<sequence>MANVDTGRRPARHLLGELGFATRLVGEELHGTASIAPEMHVPGVPSLRTSILATWADTMAGLLATRVTAPGVPVTLELDVHLYRPAPAAGTVRGVARTIKAGRSVFVAGVRFTTGDGEPLAVANASFMVARDPALRLPPSVSTDLPAQKERLAEPLAERAGCERRGPGTAVLPRSEDGLNASGTVNGGLIALVAEEAALSLAPGAALCSMALRYLQPARVGPVVATADLGHDLGQVELRDSGNGDRLTGIATVRTAHG</sequence>
<evidence type="ECO:0000259" key="1">
    <source>
        <dbReference type="Pfam" id="PF03061"/>
    </source>
</evidence>
<evidence type="ECO:0000313" key="3">
    <source>
        <dbReference type="Proteomes" id="UP000627838"/>
    </source>
</evidence>
<dbReference type="Proteomes" id="UP000627838">
    <property type="component" value="Unassembled WGS sequence"/>
</dbReference>
<gene>
    <name evidence="2" type="ORF">H4W34_006675</name>
</gene>
<comment type="caution">
    <text evidence="2">The sequence shown here is derived from an EMBL/GenBank/DDBJ whole genome shotgun (WGS) entry which is preliminary data.</text>
</comment>
<dbReference type="RefSeq" id="WP_192762825.1">
    <property type="nucleotide sequence ID" value="NZ_JADBDZ010000001.1"/>
</dbReference>
<dbReference type="InterPro" id="IPR006683">
    <property type="entry name" value="Thioestr_dom"/>
</dbReference>
<dbReference type="SUPFAM" id="SSF54637">
    <property type="entry name" value="Thioesterase/thiol ester dehydrase-isomerase"/>
    <property type="match status" value="2"/>
</dbReference>
<accession>A0ABR9K1Z1</accession>